<dbReference type="InterPro" id="IPR036390">
    <property type="entry name" value="WH_DNA-bd_sf"/>
</dbReference>
<dbReference type="EMBL" id="CP046172">
    <property type="protein sequence ID" value="QIS16202.1"/>
    <property type="molecule type" value="Genomic_DNA"/>
</dbReference>
<dbReference type="InterPro" id="IPR000792">
    <property type="entry name" value="Tscrpt_reg_LuxR_C"/>
</dbReference>
<dbReference type="PROSITE" id="PS50043">
    <property type="entry name" value="HTH_LUXR_2"/>
    <property type="match status" value="1"/>
</dbReference>
<name>A0A6G9YSK8_9NOCA</name>
<dbReference type="PRINTS" id="PR00038">
    <property type="entry name" value="HTHLUXR"/>
</dbReference>
<dbReference type="Pfam" id="PF00196">
    <property type="entry name" value="GerE"/>
    <property type="match status" value="1"/>
</dbReference>
<dbReference type="CDD" id="cd06170">
    <property type="entry name" value="LuxR_C_like"/>
    <property type="match status" value="1"/>
</dbReference>
<sequence>MVDAAAELGHDDVIGVYQALVSNPEWGAAELRGHLGITEGRVAAALAALTDMTLLRRSVHDPRRWHVIDPKTACESVFRRRQEELLRQQQLMLTVEKMIARQSAHPESNALPNQHETLVGIDSLHAFLGQYANEVQTSWYAATRNAVPSEVMAAPILEQHLSALFRGVDLRKIVPESARHDPVTRHYADLLARVGNEIRTVPTLSLELIVLDSTVALIPLNNDDIFNGVVVLREPRTVAALAACFQQAWDISEPFNRIAAADDTQLSAQERQLLRFLAEGMTDEAIARRLAISARTSRRVTTGLMRRLGARSRFEAGVKAARLGWV</sequence>
<dbReference type="AlphaFoldDB" id="A0A6G9YSK8"/>
<gene>
    <name evidence="2" type="ORF">F5544_41965</name>
</gene>
<dbReference type="SUPFAM" id="SSF46894">
    <property type="entry name" value="C-terminal effector domain of the bipartite response regulators"/>
    <property type="match status" value="1"/>
</dbReference>
<dbReference type="SMART" id="SM00421">
    <property type="entry name" value="HTH_LUXR"/>
    <property type="match status" value="1"/>
</dbReference>
<reference evidence="2 3" key="1">
    <citation type="journal article" date="2019" name="ACS Chem. Biol.">
        <title>Identification and Mobilization of a Cryptic Antibiotic Biosynthesis Gene Locus from a Human-Pathogenic Nocardia Isolate.</title>
        <authorList>
            <person name="Herisse M."/>
            <person name="Ishida K."/>
            <person name="Porter J.L."/>
            <person name="Howden B."/>
            <person name="Hertweck C."/>
            <person name="Stinear T.P."/>
            <person name="Pidot S.J."/>
        </authorList>
    </citation>
    <scope>NUCLEOTIDE SEQUENCE [LARGE SCALE GENOMIC DNA]</scope>
    <source>
        <strain evidence="2 3">AUSMDU00012717</strain>
    </source>
</reference>
<dbReference type="InterPro" id="IPR051797">
    <property type="entry name" value="TrmB-like"/>
</dbReference>
<proteinExistence type="predicted"/>
<dbReference type="Gene3D" id="1.10.10.10">
    <property type="entry name" value="Winged helix-like DNA-binding domain superfamily/Winged helix DNA-binding domain"/>
    <property type="match status" value="2"/>
</dbReference>
<evidence type="ECO:0000313" key="3">
    <source>
        <dbReference type="Proteomes" id="UP000503540"/>
    </source>
</evidence>
<dbReference type="GO" id="GO:0006355">
    <property type="term" value="P:regulation of DNA-templated transcription"/>
    <property type="evidence" value="ECO:0007669"/>
    <property type="project" value="InterPro"/>
</dbReference>
<dbReference type="Proteomes" id="UP000503540">
    <property type="component" value="Chromosome"/>
</dbReference>
<dbReference type="GO" id="GO:0003677">
    <property type="term" value="F:DNA binding"/>
    <property type="evidence" value="ECO:0007669"/>
    <property type="project" value="InterPro"/>
</dbReference>
<feature type="domain" description="HTH luxR-type" evidence="1">
    <location>
        <begin position="259"/>
        <end position="324"/>
    </location>
</feature>
<dbReference type="InterPro" id="IPR036388">
    <property type="entry name" value="WH-like_DNA-bd_sf"/>
</dbReference>
<dbReference type="PANTHER" id="PTHR34293:SF1">
    <property type="entry name" value="HTH-TYPE TRANSCRIPTIONAL REGULATOR TRMBL2"/>
    <property type="match status" value="1"/>
</dbReference>
<accession>A0A6G9YSK8</accession>
<evidence type="ECO:0000313" key="2">
    <source>
        <dbReference type="EMBL" id="QIS16202.1"/>
    </source>
</evidence>
<dbReference type="KEGG" id="nah:F5544_41965"/>
<dbReference type="InterPro" id="IPR016032">
    <property type="entry name" value="Sig_transdc_resp-reg_C-effctor"/>
</dbReference>
<evidence type="ECO:0000259" key="1">
    <source>
        <dbReference type="PROSITE" id="PS50043"/>
    </source>
</evidence>
<dbReference type="PANTHER" id="PTHR34293">
    <property type="entry name" value="HTH-TYPE TRANSCRIPTIONAL REGULATOR TRMBL2"/>
    <property type="match status" value="1"/>
</dbReference>
<dbReference type="SUPFAM" id="SSF46785">
    <property type="entry name" value="Winged helix' DNA-binding domain"/>
    <property type="match status" value="1"/>
</dbReference>
<organism evidence="2 3">
    <name type="scientific">Nocardia arthritidis</name>
    <dbReference type="NCBI Taxonomy" id="228602"/>
    <lineage>
        <taxon>Bacteria</taxon>
        <taxon>Bacillati</taxon>
        <taxon>Actinomycetota</taxon>
        <taxon>Actinomycetes</taxon>
        <taxon>Mycobacteriales</taxon>
        <taxon>Nocardiaceae</taxon>
        <taxon>Nocardia</taxon>
    </lineage>
</organism>
<dbReference type="RefSeq" id="WP_167478319.1">
    <property type="nucleotide sequence ID" value="NZ_CP046172.1"/>
</dbReference>
<protein>
    <recommendedName>
        <fullName evidence="1">HTH luxR-type domain-containing protein</fullName>
    </recommendedName>
</protein>
<keyword evidence="3" id="KW-1185">Reference proteome</keyword>